<feature type="domain" description="ABC3 transporter permease C-terminal" evidence="7">
    <location>
        <begin position="682"/>
        <end position="795"/>
    </location>
</feature>
<sequence>MKILLLAIRALSHFRLYTIINILGLALSMACVITIGRYVHSELSTDHFLPELDRIYVTVYEDDQNPGILRYSDIGNPNNEASFINLLEHPAVEYASRMILYDNTDCLYNDKGYGCKTLVADSNIFKILTYPLISGTTTLTKPNEAIITRQFARKIFAEEPVLGKQLQLFSGKVVTIVGIIGEPVTASSIDFDIIVSDRLSSFWDHIGIHLVRLHPNTDYQQVNAQYNKFMHMELWRFSLRFQLYPLSKVYFNGNIENYFFRTGNFTHVWILSIVALMILLIGLFNFINIYSVVILRRGREFGMKKVFGAGSKMIYAQLYMENILMTGIALLAGWMIVEITDPLVRTQLNITPVSNREFDLLLSGCILLILPCVTALIPYIRYNYSAPIKSLRSVNQAGGSIVSRKLFLTTQYIITFALVTCSLFFTKQLRFMLNADIGIRTEDIIETQFMKFHYMGKDLTPEEWAKEDKRRQDIKQIVQQKMDTSPLFEHWTYGDQPIKNTKNKGYTTKFKLPDGKYEEFWVMSNTPAWMKLFNLQIIEGEPISNEEPSNRGYELYISESGKKLLGIKDIESTVLQPEKRLWYNLGGDMSQNPPYRILGVFKDFNPIHLSNKNYPIILTPSASWYGEPLLASIAPGKRQEAIQFLKSMHDELIGGNFEYSFIEDKHRELYLEDLHLTQIYSIFAVIAILISSLGLFSLSLFDVQQRFREIAIRKVNGATTAIVMRMLLQKYYKLLGIAFLIAAPISWLAINRYLEDFAHKASVSWWIFAVALLITAGISLATLIWQIRKAARTNPAEAIKSE</sequence>
<gene>
    <name evidence="9" type="ORF">GGQ57_000287</name>
</gene>
<comment type="subcellular location">
    <subcellularLocation>
        <location evidence="1">Cell membrane</location>
        <topology evidence="1">Multi-pass membrane protein</topology>
    </subcellularLocation>
</comment>
<feature type="transmembrane region" description="Helical" evidence="6">
    <location>
        <begin position="360"/>
        <end position="380"/>
    </location>
</feature>
<dbReference type="InterPro" id="IPR050250">
    <property type="entry name" value="Macrolide_Exporter_MacB"/>
</dbReference>
<evidence type="ECO:0000256" key="2">
    <source>
        <dbReference type="ARBA" id="ARBA00022475"/>
    </source>
</evidence>
<feature type="domain" description="MacB-like periplasmic core" evidence="8">
    <location>
        <begin position="18"/>
        <end position="225"/>
    </location>
</feature>
<keyword evidence="10" id="KW-1185">Reference proteome</keyword>
<feature type="domain" description="ABC3 transporter permease C-terminal" evidence="7">
    <location>
        <begin position="273"/>
        <end position="382"/>
    </location>
</feature>
<reference evidence="9 10" key="1">
    <citation type="submission" date="2020-08" db="EMBL/GenBank/DDBJ databases">
        <title>Genomic Encyclopedia of Type Strains, Phase IV (KMG-IV): sequencing the most valuable type-strain genomes for metagenomic binning, comparative biology and taxonomic classification.</title>
        <authorList>
            <person name="Goeker M."/>
        </authorList>
    </citation>
    <scope>NUCLEOTIDE SEQUENCE [LARGE SCALE GENOMIC DNA]</scope>
    <source>
        <strain evidence="9 10">DSM 102983</strain>
    </source>
</reference>
<accession>A0ABR6KHW4</accession>
<comment type="caution">
    <text evidence="9">The sequence shown here is derived from an EMBL/GenBank/DDBJ whole genome shotgun (WGS) entry which is preliminary data.</text>
</comment>
<evidence type="ECO:0000259" key="7">
    <source>
        <dbReference type="Pfam" id="PF02687"/>
    </source>
</evidence>
<dbReference type="PANTHER" id="PTHR30572:SF18">
    <property type="entry name" value="ABC-TYPE MACROLIDE FAMILY EXPORT SYSTEM PERMEASE COMPONENT 2"/>
    <property type="match status" value="1"/>
</dbReference>
<feature type="transmembrane region" description="Helical" evidence="6">
    <location>
        <begin position="16"/>
        <end position="39"/>
    </location>
</feature>
<keyword evidence="5 6" id="KW-0472">Membrane</keyword>
<evidence type="ECO:0000256" key="5">
    <source>
        <dbReference type="ARBA" id="ARBA00023136"/>
    </source>
</evidence>
<feature type="transmembrane region" description="Helical" evidence="6">
    <location>
        <begin position="679"/>
        <end position="701"/>
    </location>
</feature>
<evidence type="ECO:0000256" key="6">
    <source>
        <dbReference type="SAM" id="Phobius"/>
    </source>
</evidence>
<dbReference type="InterPro" id="IPR003838">
    <property type="entry name" value="ABC3_permease_C"/>
</dbReference>
<dbReference type="EMBL" id="JACHOC010000001">
    <property type="protein sequence ID" value="MBB4620413.1"/>
    <property type="molecule type" value="Genomic_DNA"/>
</dbReference>
<dbReference type="Pfam" id="PF12704">
    <property type="entry name" value="MacB_PCD"/>
    <property type="match status" value="1"/>
</dbReference>
<keyword evidence="4 6" id="KW-1133">Transmembrane helix</keyword>
<protein>
    <submittedName>
        <fullName evidence="9">ABC-type antimicrobial peptide transport system permease subunit</fullName>
    </submittedName>
</protein>
<keyword evidence="3 6" id="KW-0812">Transmembrane</keyword>
<organism evidence="9 10">
    <name type="scientific">Parabacteroides faecis</name>
    <dbReference type="NCBI Taxonomy" id="1217282"/>
    <lineage>
        <taxon>Bacteria</taxon>
        <taxon>Pseudomonadati</taxon>
        <taxon>Bacteroidota</taxon>
        <taxon>Bacteroidia</taxon>
        <taxon>Bacteroidales</taxon>
        <taxon>Tannerellaceae</taxon>
        <taxon>Parabacteroides</taxon>
    </lineage>
</organism>
<evidence type="ECO:0000256" key="3">
    <source>
        <dbReference type="ARBA" id="ARBA00022692"/>
    </source>
</evidence>
<dbReference type="Pfam" id="PF02687">
    <property type="entry name" value="FtsX"/>
    <property type="match status" value="2"/>
</dbReference>
<evidence type="ECO:0000313" key="9">
    <source>
        <dbReference type="EMBL" id="MBB4620413.1"/>
    </source>
</evidence>
<proteinExistence type="predicted"/>
<feature type="transmembrane region" description="Helical" evidence="6">
    <location>
        <begin position="322"/>
        <end position="340"/>
    </location>
</feature>
<dbReference type="PROSITE" id="PS51257">
    <property type="entry name" value="PROKAR_LIPOPROTEIN"/>
    <property type="match status" value="1"/>
</dbReference>
<dbReference type="InterPro" id="IPR025857">
    <property type="entry name" value="MacB_PCD"/>
</dbReference>
<keyword evidence="2" id="KW-1003">Cell membrane</keyword>
<dbReference type="PANTHER" id="PTHR30572">
    <property type="entry name" value="MEMBRANE COMPONENT OF TRANSPORTER-RELATED"/>
    <property type="match status" value="1"/>
</dbReference>
<feature type="transmembrane region" description="Helical" evidence="6">
    <location>
        <begin position="406"/>
        <end position="425"/>
    </location>
</feature>
<dbReference type="Proteomes" id="UP000533637">
    <property type="component" value="Unassembled WGS sequence"/>
</dbReference>
<name>A0ABR6KHW4_9BACT</name>
<evidence type="ECO:0000256" key="1">
    <source>
        <dbReference type="ARBA" id="ARBA00004651"/>
    </source>
</evidence>
<evidence type="ECO:0000256" key="4">
    <source>
        <dbReference type="ARBA" id="ARBA00022989"/>
    </source>
</evidence>
<feature type="transmembrane region" description="Helical" evidence="6">
    <location>
        <begin position="731"/>
        <end position="750"/>
    </location>
</feature>
<dbReference type="RefSeq" id="WP_183668481.1">
    <property type="nucleotide sequence ID" value="NZ_BMPB01000006.1"/>
</dbReference>
<feature type="transmembrane region" description="Helical" evidence="6">
    <location>
        <begin position="268"/>
        <end position="295"/>
    </location>
</feature>
<feature type="transmembrane region" description="Helical" evidence="6">
    <location>
        <begin position="765"/>
        <end position="785"/>
    </location>
</feature>
<evidence type="ECO:0000313" key="10">
    <source>
        <dbReference type="Proteomes" id="UP000533637"/>
    </source>
</evidence>
<evidence type="ECO:0000259" key="8">
    <source>
        <dbReference type="Pfam" id="PF12704"/>
    </source>
</evidence>